<dbReference type="EMBL" id="JAPCWZ010000007">
    <property type="protein sequence ID" value="KAK8856233.1"/>
    <property type="molecule type" value="Genomic_DNA"/>
</dbReference>
<reference evidence="3 4" key="1">
    <citation type="journal article" date="2024" name="IMA Fungus">
        <title>Apiospora arundinis, a panoply of carbohydrate-active enzymes and secondary metabolites.</title>
        <authorList>
            <person name="Sorensen T."/>
            <person name="Petersen C."/>
            <person name="Muurmann A.T."/>
            <person name="Christiansen J.V."/>
            <person name="Brundto M.L."/>
            <person name="Overgaard C.K."/>
            <person name="Boysen A.T."/>
            <person name="Wollenberg R.D."/>
            <person name="Larsen T.O."/>
            <person name="Sorensen J.L."/>
            <person name="Nielsen K.L."/>
            <person name="Sondergaard T.E."/>
        </authorList>
    </citation>
    <scope>NUCLEOTIDE SEQUENCE [LARGE SCALE GENOMIC DNA]</scope>
    <source>
        <strain evidence="3 4">AAU 773</strain>
    </source>
</reference>
<feature type="chain" id="PRO_5047013030" evidence="2">
    <location>
        <begin position="22"/>
        <end position="172"/>
    </location>
</feature>
<feature type="signal peptide" evidence="2">
    <location>
        <begin position="1"/>
        <end position="21"/>
    </location>
</feature>
<feature type="compositionally biased region" description="Low complexity" evidence="1">
    <location>
        <begin position="95"/>
        <end position="113"/>
    </location>
</feature>
<feature type="compositionally biased region" description="Basic and acidic residues" evidence="1">
    <location>
        <begin position="144"/>
        <end position="154"/>
    </location>
</feature>
<protein>
    <submittedName>
        <fullName evidence="3">Uncharacterized protein</fullName>
    </submittedName>
</protein>
<gene>
    <name evidence="3" type="ORF">PGQ11_012145</name>
</gene>
<organism evidence="3 4">
    <name type="scientific">Apiospora arundinis</name>
    <dbReference type="NCBI Taxonomy" id="335852"/>
    <lineage>
        <taxon>Eukaryota</taxon>
        <taxon>Fungi</taxon>
        <taxon>Dikarya</taxon>
        <taxon>Ascomycota</taxon>
        <taxon>Pezizomycotina</taxon>
        <taxon>Sordariomycetes</taxon>
        <taxon>Xylariomycetidae</taxon>
        <taxon>Amphisphaeriales</taxon>
        <taxon>Apiosporaceae</taxon>
        <taxon>Apiospora</taxon>
    </lineage>
</organism>
<accession>A0ABR2I2B7</accession>
<sequence length="172" mass="18636">MTNRWINCLIMIIGIGGRGFASPVDIYNAVQGAVRMEVNTRIPIITPCHDPPIQEDTNLHSTEAPFVATMSSSRPMQDGKYYEKPSHKFSSNGDSASTNPHSSSGSASAAAATASHSHAMRAYVTEPPLAGNRNLALPGSQPRTDAEAVREAETRIQTHIDEVLRQLTPRQQ</sequence>
<proteinExistence type="predicted"/>
<keyword evidence="4" id="KW-1185">Reference proteome</keyword>
<evidence type="ECO:0000256" key="2">
    <source>
        <dbReference type="SAM" id="SignalP"/>
    </source>
</evidence>
<evidence type="ECO:0000313" key="4">
    <source>
        <dbReference type="Proteomes" id="UP001390339"/>
    </source>
</evidence>
<feature type="region of interest" description="Disordered" evidence="1">
    <location>
        <begin position="130"/>
        <end position="154"/>
    </location>
</feature>
<evidence type="ECO:0000256" key="1">
    <source>
        <dbReference type="SAM" id="MobiDB-lite"/>
    </source>
</evidence>
<dbReference type="Proteomes" id="UP001390339">
    <property type="component" value="Unassembled WGS sequence"/>
</dbReference>
<keyword evidence="2" id="KW-0732">Signal</keyword>
<feature type="region of interest" description="Disordered" evidence="1">
    <location>
        <begin position="69"/>
        <end position="113"/>
    </location>
</feature>
<comment type="caution">
    <text evidence="3">The sequence shown here is derived from an EMBL/GenBank/DDBJ whole genome shotgun (WGS) entry which is preliminary data.</text>
</comment>
<evidence type="ECO:0000313" key="3">
    <source>
        <dbReference type="EMBL" id="KAK8856233.1"/>
    </source>
</evidence>
<name>A0ABR2I2B7_9PEZI</name>